<evidence type="ECO:0000256" key="2">
    <source>
        <dbReference type="SAM" id="MobiDB-lite"/>
    </source>
</evidence>
<keyword evidence="5" id="KW-1185">Reference proteome</keyword>
<feature type="coiled-coil region" evidence="1">
    <location>
        <begin position="170"/>
        <end position="234"/>
    </location>
</feature>
<protein>
    <submittedName>
        <fullName evidence="4">Uncharacterized protein</fullName>
    </submittedName>
</protein>
<evidence type="ECO:0000313" key="5">
    <source>
        <dbReference type="Proteomes" id="UP000589292"/>
    </source>
</evidence>
<sequence>MKIAAILSAAALALASAALSPAEAQSGYYPVFCQGIAVGSGGNSMFLSSGFYQALSTPPEGYLITDATLTAEFAKAVKAQTGETVLGQTCYTRADRQELEAFIATTRASNGGNWKLVDVTWLPTGAYPLTTNLADLQPGGGPSPRATPAPAAPPASSAAAAARSAEADRVAVELRQREQAERAAAAAQAEAERRLAIAKADEELRAVNAQQAQMAEAQLRKNAEEQRIFEEKQRVYEERQRAFAAAEAKYQAEVKAAAEARRKWEADVAACQAGDTTRCAPAPQP</sequence>
<keyword evidence="3" id="KW-0732">Signal</keyword>
<dbReference type="RefSeq" id="WP_137775472.1">
    <property type="nucleotide sequence ID" value="NZ_BAAAGB010000002.1"/>
</dbReference>
<evidence type="ECO:0000313" key="4">
    <source>
        <dbReference type="EMBL" id="MBA1373479.1"/>
    </source>
</evidence>
<feature type="signal peptide" evidence="3">
    <location>
        <begin position="1"/>
        <end position="24"/>
    </location>
</feature>
<dbReference type="Proteomes" id="UP000589292">
    <property type="component" value="Unassembled WGS sequence"/>
</dbReference>
<reference evidence="4 5" key="1">
    <citation type="journal article" date="1994" name="Int. J. Syst. Bacteriol.">
        <title>Phylogenetic positions of novel aerobic, bacteriochlorophyll a-containing bacteria and description of Roseococcus thiosulfatophilus gen. nov., sp. nov., Erythromicrobium ramosum gen. nov., sp. nov., and Erythrobacter litoralis sp. nov.</title>
        <authorList>
            <person name="Yurkov V."/>
            <person name="Stackebrandt E."/>
            <person name="Holmes A."/>
            <person name="Fuerst J.A."/>
            <person name="Hugenholtz P."/>
            <person name="Golecki J."/>
            <person name="Gad'on N."/>
            <person name="Gorlenko V.M."/>
            <person name="Kompantseva E.I."/>
            <person name="Drews G."/>
        </authorList>
    </citation>
    <scope>NUCLEOTIDE SEQUENCE [LARGE SCALE GENOMIC DNA]</scope>
    <source>
        <strain evidence="4 5">KR-99</strain>
    </source>
</reference>
<comment type="caution">
    <text evidence="4">The sequence shown here is derived from an EMBL/GenBank/DDBJ whole genome shotgun (WGS) entry which is preliminary data.</text>
</comment>
<keyword evidence="1" id="KW-0175">Coiled coil</keyword>
<gene>
    <name evidence="4" type="ORF">FG486_03960</name>
</gene>
<organism evidence="4 5">
    <name type="scientific">Sphingomonas ursincola</name>
    <dbReference type="NCBI Taxonomy" id="56361"/>
    <lineage>
        <taxon>Bacteria</taxon>
        <taxon>Pseudomonadati</taxon>
        <taxon>Pseudomonadota</taxon>
        <taxon>Alphaproteobacteria</taxon>
        <taxon>Sphingomonadales</taxon>
        <taxon>Sphingomonadaceae</taxon>
        <taxon>Sphingomonas</taxon>
    </lineage>
</organism>
<name>A0A7V8U7Y6_9SPHN</name>
<feature type="region of interest" description="Disordered" evidence="2">
    <location>
        <begin position="134"/>
        <end position="164"/>
    </location>
</feature>
<feature type="chain" id="PRO_5031404751" evidence="3">
    <location>
        <begin position="25"/>
        <end position="285"/>
    </location>
</feature>
<proteinExistence type="predicted"/>
<evidence type="ECO:0000256" key="1">
    <source>
        <dbReference type="SAM" id="Coils"/>
    </source>
</evidence>
<feature type="compositionally biased region" description="Low complexity" evidence="2">
    <location>
        <begin position="154"/>
        <end position="164"/>
    </location>
</feature>
<dbReference type="AlphaFoldDB" id="A0A7V8U7Y6"/>
<evidence type="ECO:0000256" key="3">
    <source>
        <dbReference type="SAM" id="SignalP"/>
    </source>
</evidence>
<accession>A0A7V8U7Y6</accession>
<dbReference type="EMBL" id="VDES01000001">
    <property type="protein sequence ID" value="MBA1373479.1"/>
    <property type="molecule type" value="Genomic_DNA"/>
</dbReference>